<keyword evidence="1 4" id="KW-0378">Hydrolase</keyword>
<dbReference type="InterPro" id="IPR000868">
    <property type="entry name" value="Isochorismatase-like_dom"/>
</dbReference>
<dbReference type="PRINTS" id="PR01398">
    <property type="entry name" value="ISCHRISMTASE"/>
</dbReference>
<dbReference type="RefSeq" id="WP_184637199.1">
    <property type="nucleotide sequence ID" value="NZ_BAABKT010000028.1"/>
</dbReference>
<evidence type="ECO:0000256" key="1">
    <source>
        <dbReference type="ARBA" id="ARBA00022801"/>
    </source>
</evidence>
<dbReference type="PANTHER" id="PTHR43540:SF3">
    <property type="entry name" value="ENTEROBACTIN SYNTHASE COMPONENT B"/>
    <property type="match status" value="1"/>
</dbReference>
<protein>
    <submittedName>
        <fullName evidence="4">Isochorismate hydrolase</fullName>
    </submittedName>
</protein>
<sequence>MTAGLPTITPYPLPSRAALPPNTASWRPDPERAVLLIHDMQQYFLAPFEAGFRDELVGTVADLREKADAQNVPVAYTAQPGDMTAEQRGLLRDFWGPGMRRSDTERSVVPSLTPKPGDWQFVKLRYSAFFRSDLLDRMRASGRDQLIIAGVYAHIGVLATALDAFTHDLQPFLPAEALGDFSEADHKLALDYSARRCAVVLPAEEVLA</sequence>
<dbReference type="Gene3D" id="3.40.50.850">
    <property type="entry name" value="Isochorismatase-like"/>
    <property type="match status" value="1"/>
</dbReference>
<gene>
    <name evidence="4" type="ORF">HNR25_003769</name>
</gene>
<dbReference type="PANTHER" id="PTHR43540">
    <property type="entry name" value="PEROXYUREIDOACRYLATE/UREIDOACRYLATE AMIDOHYDROLASE-RELATED"/>
    <property type="match status" value="1"/>
</dbReference>
<evidence type="ECO:0000259" key="3">
    <source>
        <dbReference type="Pfam" id="PF00857"/>
    </source>
</evidence>
<reference evidence="4 5" key="1">
    <citation type="submission" date="2020-08" db="EMBL/GenBank/DDBJ databases">
        <title>Sequencing the genomes of 1000 actinobacteria strains.</title>
        <authorList>
            <person name="Klenk H.-P."/>
        </authorList>
    </citation>
    <scope>NUCLEOTIDE SEQUENCE [LARGE SCALE GENOMIC DNA]</scope>
    <source>
        <strain evidence="4 5">DSM 44593</strain>
    </source>
</reference>
<dbReference type="Proteomes" id="UP000578077">
    <property type="component" value="Unassembled WGS sequence"/>
</dbReference>
<organism evidence="4 5">
    <name type="scientific">Streptomonospora salina</name>
    <dbReference type="NCBI Taxonomy" id="104205"/>
    <lineage>
        <taxon>Bacteria</taxon>
        <taxon>Bacillati</taxon>
        <taxon>Actinomycetota</taxon>
        <taxon>Actinomycetes</taxon>
        <taxon>Streptosporangiales</taxon>
        <taxon>Nocardiopsidaceae</taxon>
        <taxon>Streptomonospora</taxon>
    </lineage>
</organism>
<dbReference type="GO" id="GO:0008908">
    <property type="term" value="F:isochorismatase activity"/>
    <property type="evidence" value="ECO:0007669"/>
    <property type="project" value="InterPro"/>
</dbReference>
<evidence type="ECO:0000313" key="4">
    <source>
        <dbReference type="EMBL" id="MBB6000018.1"/>
    </source>
</evidence>
<accession>A0A841EGP6</accession>
<feature type="domain" description="Isochorismatase-like" evidence="3">
    <location>
        <begin position="34"/>
        <end position="205"/>
    </location>
</feature>
<dbReference type="SUPFAM" id="SSF52499">
    <property type="entry name" value="Isochorismatase-like hydrolases"/>
    <property type="match status" value="1"/>
</dbReference>
<dbReference type="InterPro" id="IPR050272">
    <property type="entry name" value="Isochorismatase-like_hydrls"/>
</dbReference>
<proteinExistence type="predicted"/>
<evidence type="ECO:0000313" key="5">
    <source>
        <dbReference type="Proteomes" id="UP000578077"/>
    </source>
</evidence>
<dbReference type="InterPro" id="IPR016291">
    <property type="entry name" value="Isochorismatase"/>
</dbReference>
<dbReference type="InterPro" id="IPR036380">
    <property type="entry name" value="Isochorismatase-like_sf"/>
</dbReference>
<dbReference type="AlphaFoldDB" id="A0A841EGP6"/>
<feature type="region of interest" description="Disordered" evidence="2">
    <location>
        <begin position="1"/>
        <end position="25"/>
    </location>
</feature>
<comment type="caution">
    <text evidence="4">The sequence shown here is derived from an EMBL/GenBank/DDBJ whole genome shotgun (WGS) entry which is preliminary data.</text>
</comment>
<dbReference type="Pfam" id="PF00857">
    <property type="entry name" value="Isochorismatase"/>
    <property type="match status" value="1"/>
</dbReference>
<evidence type="ECO:0000256" key="2">
    <source>
        <dbReference type="SAM" id="MobiDB-lite"/>
    </source>
</evidence>
<keyword evidence="5" id="KW-1185">Reference proteome</keyword>
<dbReference type="EMBL" id="JACHLY010000001">
    <property type="protein sequence ID" value="MBB6000018.1"/>
    <property type="molecule type" value="Genomic_DNA"/>
</dbReference>
<name>A0A841EGP6_9ACTN</name>